<dbReference type="OrthoDB" id="2755313at2759"/>
<accession>A0A371CQL4</accession>
<name>A0A371CQL4_9APHY</name>
<evidence type="ECO:0000313" key="1">
    <source>
        <dbReference type="EMBL" id="RDX42571.1"/>
    </source>
</evidence>
<keyword evidence="2" id="KW-1185">Reference proteome</keyword>
<sequence>MAPTFSRARNDGPFLPSDVIYTIACLLDVPERRALLLSCSEYHYAVARVLYRSIYVHIEGPTRGSKYLNHYPFHILSSLVRSMHPKTGLPPRINAQYMVTFAYLSYGPRADFRAAPLLGEVLRAAVRLRHLRLEVADSAVDIVLDALRRAQVIIVPSTTFTTRSAAEYQIDRMILPCLESVRSTRLALVEALMRYRNINTVVLDTVPNDKTLGIFLRTLPPWNPATLRRLALSYCSVEFKPFLGAVFASFPGLEELSFRIPSRGFPALQFATEAVSLLGEKAAYVPHLQMLAVGQVVWSEIGDELLDIFDDHVHQHCTARPALRRVIVGSDTTWSRECADAEMELTRICAIRHLPWLVDRNHGRWVLPWQGFV</sequence>
<gene>
    <name evidence="1" type="ORF">OH76DRAFT_1488538</name>
</gene>
<reference evidence="1 2" key="1">
    <citation type="journal article" date="2018" name="Biotechnol. Biofuels">
        <title>Integrative visual omics of the white-rot fungus Polyporus brumalis exposes the biotechnological potential of its oxidative enzymes for delignifying raw plant biomass.</title>
        <authorList>
            <person name="Miyauchi S."/>
            <person name="Rancon A."/>
            <person name="Drula E."/>
            <person name="Hage H."/>
            <person name="Chaduli D."/>
            <person name="Favel A."/>
            <person name="Grisel S."/>
            <person name="Henrissat B."/>
            <person name="Herpoel-Gimbert I."/>
            <person name="Ruiz-Duenas F.J."/>
            <person name="Chevret D."/>
            <person name="Hainaut M."/>
            <person name="Lin J."/>
            <person name="Wang M."/>
            <person name="Pangilinan J."/>
            <person name="Lipzen A."/>
            <person name="Lesage-Meessen L."/>
            <person name="Navarro D."/>
            <person name="Riley R."/>
            <person name="Grigoriev I.V."/>
            <person name="Zhou S."/>
            <person name="Raouche S."/>
            <person name="Rosso M.N."/>
        </authorList>
    </citation>
    <scope>NUCLEOTIDE SEQUENCE [LARGE SCALE GENOMIC DNA]</scope>
    <source>
        <strain evidence="1 2">BRFM 1820</strain>
    </source>
</reference>
<dbReference type="EMBL" id="KZ857481">
    <property type="protein sequence ID" value="RDX42571.1"/>
    <property type="molecule type" value="Genomic_DNA"/>
</dbReference>
<dbReference type="AlphaFoldDB" id="A0A371CQL4"/>
<dbReference type="Proteomes" id="UP000256964">
    <property type="component" value="Unassembled WGS sequence"/>
</dbReference>
<proteinExistence type="predicted"/>
<protein>
    <recommendedName>
        <fullName evidence="3">F-box domain-containing protein</fullName>
    </recommendedName>
</protein>
<evidence type="ECO:0008006" key="3">
    <source>
        <dbReference type="Google" id="ProtNLM"/>
    </source>
</evidence>
<organism evidence="1 2">
    <name type="scientific">Lentinus brumalis</name>
    <dbReference type="NCBI Taxonomy" id="2498619"/>
    <lineage>
        <taxon>Eukaryota</taxon>
        <taxon>Fungi</taxon>
        <taxon>Dikarya</taxon>
        <taxon>Basidiomycota</taxon>
        <taxon>Agaricomycotina</taxon>
        <taxon>Agaricomycetes</taxon>
        <taxon>Polyporales</taxon>
        <taxon>Polyporaceae</taxon>
        <taxon>Lentinus</taxon>
    </lineage>
</organism>
<evidence type="ECO:0000313" key="2">
    <source>
        <dbReference type="Proteomes" id="UP000256964"/>
    </source>
</evidence>